<accession>A0AAX2JFR2</accession>
<dbReference type="Gene3D" id="3.50.30.50">
    <property type="entry name" value="Putative cyclase"/>
    <property type="match status" value="1"/>
</dbReference>
<dbReference type="InterPro" id="IPR037175">
    <property type="entry name" value="KFase_sf"/>
</dbReference>
<proteinExistence type="predicted"/>
<dbReference type="RefSeq" id="WP_040490866.1">
    <property type="nucleotide sequence ID" value="NZ_CABKNW010000005.1"/>
</dbReference>
<dbReference type="InterPro" id="IPR007325">
    <property type="entry name" value="KFase/CYL"/>
</dbReference>
<dbReference type="EC" id="3.5.1.9" evidence="1"/>
<evidence type="ECO:0000313" key="1">
    <source>
        <dbReference type="EMBL" id="SQJ13108.1"/>
    </source>
</evidence>
<dbReference type="PANTHER" id="PTHR31118:SF12">
    <property type="entry name" value="CYCLASE-LIKE PROTEIN 2"/>
    <property type="match status" value="1"/>
</dbReference>
<dbReference type="EMBL" id="LS483487">
    <property type="protein sequence ID" value="SQJ13108.1"/>
    <property type="molecule type" value="Genomic_DNA"/>
</dbReference>
<dbReference type="KEGG" id="ful:C4N20_04600"/>
<gene>
    <name evidence="1" type="primary">kynB</name>
    <name evidence="1" type="ORF">NCTC12112_02807</name>
</gene>
<evidence type="ECO:0000313" key="2">
    <source>
        <dbReference type="Proteomes" id="UP000249008"/>
    </source>
</evidence>
<dbReference type="Proteomes" id="UP000249008">
    <property type="component" value="Chromosome 1"/>
</dbReference>
<keyword evidence="1" id="KW-0378">Hydrolase</keyword>
<dbReference type="PANTHER" id="PTHR31118">
    <property type="entry name" value="CYCLASE-LIKE PROTEIN 2"/>
    <property type="match status" value="1"/>
</dbReference>
<dbReference type="SUPFAM" id="SSF102198">
    <property type="entry name" value="Putative cyclase"/>
    <property type="match status" value="1"/>
</dbReference>
<protein>
    <submittedName>
        <fullName evidence="1">Kynurenine formamidase</fullName>
        <ecNumber evidence="1">3.5.1.9</ecNumber>
    </submittedName>
</protein>
<name>A0AAX2JFR2_9FUSO</name>
<dbReference type="Pfam" id="PF04199">
    <property type="entry name" value="Cyclase"/>
    <property type="match status" value="1"/>
</dbReference>
<reference evidence="1 2" key="1">
    <citation type="submission" date="2018-06" db="EMBL/GenBank/DDBJ databases">
        <authorList>
            <consortium name="Pathogen Informatics"/>
            <person name="Doyle S."/>
        </authorList>
    </citation>
    <scope>NUCLEOTIDE SEQUENCE [LARGE SCALE GENOMIC DNA]</scope>
    <source>
        <strain evidence="1 2">NCTC12112</strain>
    </source>
</reference>
<dbReference type="GO" id="GO:0019441">
    <property type="term" value="P:L-tryptophan catabolic process to kynurenine"/>
    <property type="evidence" value="ECO:0007669"/>
    <property type="project" value="InterPro"/>
</dbReference>
<dbReference type="GeneID" id="78454078"/>
<organism evidence="1 2">
    <name type="scientific">Fusobacterium ulcerans</name>
    <dbReference type="NCBI Taxonomy" id="861"/>
    <lineage>
        <taxon>Bacteria</taxon>
        <taxon>Fusobacteriati</taxon>
        <taxon>Fusobacteriota</taxon>
        <taxon>Fusobacteriia</taxon>
        <taxon>Fusobacteriales</taxon>
        <taxon>Fusobacteriaceae</taxon>
        <taxon>Fusobacterium</taxon>
    </lineage>
</organism>
<sequence length="202" mass="23236">MKIYDLTHEIKNNMTAYCDAEKPNIKPLFSYEKDNFNVTCLGLTSHLGTHLDVPLHLIENGRNICDFPVDTFLGKGLCISFENLENFDFDFIKNIDYLLIYTGWDKYWDKEDYFKDYPIISKEIVEKIANSHLKGIGIDCISPDSYDSKEMGNHKLLLAADKIIVENLCELENILNKEFYFSCIPLKTAIDGCPIRAVAIEM</sequence>
<dbReference type="AlphaFoldDB" id="A0AAX2JFR2"/>
<dbReference type="GO" id="GO:0004061">
    <property type="term" value="F:arylformamidase activity"/>
    <property type="evidence" value="ECO:0007669"/>
    <property type="project" value="UniProtKB-EC"/>
</dbReference>